<dbReference type="InterPro" id="IPR004274">
    <property type="entry name" value="FCP1_dom"/>
</dbReference>
<dbReference type="SMART" id="SM00577">
    <property type="entry name" value="CPDc"/>
    <property type="match status" value="1"/>
</dbReference>
<dbReference type="SUPFAM" id="SSF56784">
    <property type="entry name" value="HAD-like"/>
    <property type="match status" value="1"/>
</dbReference>
<sequence>DVDNNLITSTPRAGEKLNKCLEMINQYIKQNVKLEDPCSGSFPRSTLLGTVFSLLFSTLFALGNKNNSGSDSSGWAVEAEEKVKQLDIEQVDEITPDTTTPTSGGPFSSQAVQMRLSINNGLEETKETVHCNIPPFVQVIPGSDNLSAHAEAIYEYNWKGFDPYYLIRYIPSLTERQLNQKSAVSLKTRSIPEFSVLDLNKTLVYHNLHELEDTLLTFPVLSKITFIKLCKFLPCLSEFWKKVYADKLLNILDLKGNWLGTSFFVNIFFSVQGNQIKNMIIYNTPQAVSHQLSNGIPIERWFIDVNVNAQLESISFLKNLIELNIDI</sequence>
<dbReference type="InterPro" id="IPR036412">
    <property type="entry name" value="HAD-like_sf"/>
</dbReference>
<dbReference type="GeneTree" id="ENSGT01010000223766"/>
<reference evidence="3" key="1">
    <citation type="submission" date="2011-03" db="EMBL/GenBank/DDBJ databases">
        <title>Version 3 of the genome sequence of Otolemur garnettii (Bushbaby).</title>
        <authorList>
            <consortium name="The Broad Institute Genome Sequencing Platform"/>
            <person name="Di Palma F."/>
            <person name="Johnson J."/>
            <person name="Lander E.S."/>
            <person name="Lindblad-Toh K."/>
            <person name="Jaffe D.B."/>
            <person name="Gnerre S."/>
            <person name="MacCallum I."/>
            <person name="Przybylski D."/>
            <person name="Ribeiro F.J."/>
            <person name="Burton J.N."/>
            <person name="Walker B.J."/>
            <person name="Sharpe T."/>
            <person name="Hall G."/>
        </authorList>
    </citation>
    <scope>NUCLEOTIDE SEQUENCE [LARGE SCALE GENOMIC DNA]</scope>
</reference>
<dbReference type="InParanoid" id="H0XSI7"/>
<dbReference type="AlphaFoldDB" id="H0XSI7"/>
<evidence type="ECO:0000313" key="3">
    <source>
        <dbReference type="Proteomes" id="UP000005225"/>
    </source>
</evidence>
<reference evidence="2" key="3">
    <citation type="submission" date="2025-09" db="UniProtKB">
        <authorList>
            <consortium name="Ensembl"/>
        </authorList>
    </citation>
    <scope>IDENTIFICATION</scope>
</reference>
<proteinExistence type="predicted"/>
<dbReference type="eggNOG" id="KOG1605">
    <property type="taxonomic scope" value="Eukaryota"/>
</dbReference>
<evidence type="ECO:0000259" key="1">
    <source>
        <dbReference type="SMART" id="SM00577"/>
    </source>
</evidence>
<name>H0XSI7_OTOGA</name>
<evidence type="ECO:0000313" key="2">
    <source>
        <dbReference type="Ensembl" id="ENSOGAP00000019079.1"/>
    </source>
</evidence>
<dbReference type="STRING" id="30611.ENSOGAP00000019079"/>
<dbReference type="EMBL" id="AAQR03173973">
    <property type="status" value="NOT_ANNOTATED_CDS"/>
    <property type="molecule type" value="Genomic_DNA"/>
</dbReference>
<accession>H0XSI7</accession>
<reference evidence="2" key="2">
    <citation type="submission" date="2025-08" db="UniProtKB">
        <authorList>
            <consortium name="Ensembl"/>
        </authorList>
    </citation>
    <scope>IDENTIFICATION</scope>
</reference>
<keyword evidence="3" id="KW-1185">Reference proteome</keyword>
<feature type="domain" description="FCP1 homology" evidence="1">
    <location>
        <begin position="192"/>
        <end position="308"/>
    </location>
</feature>
<organism evidence="2 3">
    <name type="scientific">Otolemur garnettii</name>
    <name type="common">Small-eared galago</name>
    <name type="synonym">Garnett's greater bushbaby</name>
    <dbReference type="NCBI Taxonomy" id="30611"/>
    <lineage>
        <taxon>Eukaryota</taxon>
        <taxon>Metazoa</taxon>
        <taxon>Chordata</taxon>
        <taxon>Craniata</taxon>
        <taxon>Vertebrata</taxon>
        <taxon>Euteleostomi</taxon>
        <taxon>Mammalia</taxon>
        <taxon>Eutheria</taxon>
        <taxon>Euarchontoglires</taxon>
        <taxon>Primates</taxon>
        <taxon>Strepsirrhini</taxon>
        <taxon>Lorisiformes</taxon>
        <taxon>Galagidae</taxon>
        <taxon>Otolemur</taxon>
    </lineage>
</organism>
<protein>
    <recommendedName>
        <fullName evidence="1">FCP1 homology domain-containing protein</fullName>
    </recommendedName>
</protein>
<dbReference type="Proteomes" id="UP000005225">
    <property type="component" value="Unassembled WGS sequence"/>
</dbReference>
<dbReference type="HOGENOM" id="CLU_034042_4_0_1"/>
<dbReference type="Ensembl" id="ENSOGAT00000030150.1">
    <property type="protein sequence ID" value="ENSOGAP00000019079.1"/>
    <property type="gene ID" value="ENSOGAG00000028220.1"/>
</dbReference>